<evidence type="ECO:0000256" key="3">
    <source>
        <dbReference type="SAM" id="MobiDB-lite"/>
    </source>
</evidence>
<dbReference type="SMART" id="SM00426">
    <property type="entry name" value="TEA"/>
    <property type="match status" value="1"/>
</dbReference>
<evidence type="ECO:0000313" key="6">
    <source>
        <dbReference type="Proteomes" id="UP000054007"/>
    </source>
</evidence>
<gene>
    <name evidence="5" type="ORF">CYLTODRAFT_445541</name>
</gene>
<accession>A0A0D7B6K4</accession>
<protein>
    <recommendedName>
        <fullName evidence="4">TEA domain-containing protein</fullName>
    </recommendedName>
</protein>
<evidence type="ECO:0000259" key="4">
    <source>
        <dbReference type="PROSITE" id="PS51088"/>
    </source>
</evidence>
<sequence>MPTGDPAYLTYKPRSPNTVTSNFLSGLNGLITPRTSQEVPQAYLPDVYKDQRTITGRRIHKTHKETSQVVWPPLVEDALLKGLRAYKAPPEPAHRKPGAALRWPYRNRFISEWIKKQTGVTRTPKQVGSRLQQMRDTCKDDRIRELILPRRGFASGSITRTVTVDIDLSSGSPESSIIDIPSSSSTASGGIPAKDSTVLTGPEVIPSNTSTTRCSGGPGRVREVFVTVNLCMNNSGVAFNTVPLAGFSVGEPLRSEISLFPVTSSAANSPPTTLGQFDNTVHFWSPISAAKQRTVFSLFKDSTFLNDDSGFMYAMPTTQSNSAWSYSSLLCPKMWQRISRDPEVERLTIYQTVYLTDDQPDIRICYRFATPFTDTLASRTYQAIPPTLRPLEFDGEYDLATASPVPHISYTSHALSSAASAHPLLNTVFDSEYNVPLTGGVASQRQQPPTGIIEPGQAQDQYTGRRTLDVTSSETFGTLAHPDHTQYSAMYYYENPFYPSPSEY</sequence>
<organism evidence="5 6">
    <name type="scientific">Cylindrobasidium torrendii FP15055 ss-10</name>
    <dbReference type="NCBI Taxonomy" id="1314674"/>
    <lineage>
        <taxon>Eukaryota</taxon>
        <taxon>Fungi</taxon>
        <taxon>Dikarya</taxon>
        <taxon>Basidiomycota</taxon>
        <taxon>Agaricomycotina</taxon>
        <taxon>Agaricomycetes</taxon>
        <taxon>Agaricomycetidae</taxon>
        <taxon>Agaricales</taxon>
        <taxon>Marasmiineae</taxon>
        <taxon>Physalacriaceae</taxon>
        <taxon>Cylindrobasidium</taxon>
    </lineage>
</organism>
<dbReference type="PROSITE" id="PS51088">
    <property type="entry name" value="TEA_2"/>
    <property type="match status" value="1"/>
</dbReference>
<proteinExistence type="inferred from homology"/>
<comment type="similarity">
    <text evidence="1">Belongs to the TEC1 family.</text>
</comment>
<evidence type="ECO:0000313" key="5">
    <source>
        <dbReference type="EMBL" id="KIY65161.1"/>
    </source>
</evidence>
<dbReference type="InterPro" id="IPR038096">
    <property type="entry name" value="TEA/ATTS_sf"/>
</dbReference>
<dbReference type="GO" id="GO:0003700">
    <property type="term" value="F:DNA-binding transcription factor activity"/>
    <property type="evidence" value="ECO:0007669"/>
    <property type="project" value="InterPro"/>
</dbReference>
<dbReference type="OrthoDB" id="10006572at2759"/>
<feature type="DNA-binding region" description="TEA" evidence="2">
    <location>
        <begin position="64"/>
        <end position="141"/>
    </location>
</feature>
<evidence type="ECO:0000256" key="2">
    <source>
        <dbReference type="PROSITE-ProRule" id="PRU00505"/>
    </source>
</evidence>
<keyword evidence="6" id="KW-1185">Reference proteome</keyword>
<dbReference type="Proteomes" id="UP000054007">
    <property type="component" value="Unassembled WGS sequence"/>
</dbReference>
<dbReference type="Gene3D" id="6.10.20.40">
    <property type="entry name" value="TEA/ATTS domain"/>
    <property type="match status" value="1"/>
</dbReference>
<feature type="region of interest" description="Disordered" evidence="3">
    <location>
        <begin position="175"/>
        <end position="216"/>
    </location>
</feature>
<evidence type="ECO:0000256" key="1">
    <source>
        <dbReference type="ARBA" id="ARBA00008421"/>
    </source>
</evidence>
<dbReference type="InterPro" id="IPR000818">
    <property type="entry name" value="TEA/ATTS_dom"/>
</dbReference>
<dbReference type="Pfam" id="PF01285">
    <property type="entry name" value="TEA"/>
    <property type="match status" value="1"/>
</dbReference>
<dbReference type="EMBL" id="KN880602">
    <property type="protein sequence ID" value="KIY65161.1"/>
    <property type="molecule type" value="Genomic_DNA"/>
</dbReference>
<reference evidence="5 6" key="1">
    <citation type="journal article" date="2015" name="Fungal Genet. Biol.">
        <title>Evolution of novel wood decay mechanisms in Agaricales revealed by the genome sequences of Fistulina hepatica and Cylindrobasidium torrendii.</title>
        <authorList>
            <person name="Floudas D."/>
            <person name="Held B.W."/>
            <person name="Riley R."/>
            <person name="Nagy L.G."/>
            <person name="Koehler G."/>
            <person name="Ransdell A.S."/>
            <person name="Younus H."/>
            <person name="Chow J."/>
            <person name="Chiniquy J."/>
            <person name="Lipzen A."/>
            <person name="Tritt A."/>
            <person name="Sun H."/>
            <person name="Haridas S."/>
            <person name="LaButti K."/>
            <person name="Ohm R.A."/>
            <person name="Kues U."/>
            <person name="Blanchette R.A."/>
            <person name="Grigoriev I.V."/>
            <person name="Minto R.E."/>
            <person name="Hibbett D.S."/>
        </authorList>
    </citation>
    <scope>NUCLEOTIDE SEQUENCE [LARGE SCALE GENOMIC DNA]</scope>
    <source>
        <strain evidence="5 6">FP15055 ss-10</strain>
    </source>
</reference>
<feature type="domain" description="TEA" evidence="4">
    <location>
        <begin position="64"/>
        <end position="141"/>
    </location>
</feature>
<dbReference type="AlphaFoldDB" id="A0A0D7B6K4"/>
<feature type="compositionally biased region" description="Low complexity" evidence="3">
    <location>
        <begin position="175"/>
        <end position="192"/>
    </location>
</feature>
<name>A0A0D7B6K4_9AGAR</name>